<evidence type="ECO:0000256" key="7">
    <source>
        <dbReference type="ARBA" id="ARBA00023136"/>
    </source>
</evidence>
<dbReference type="STRING" id="1280946.HY29_10130"/>
<name>A0A062UH88_9PROT</name>
<accession>A0A062UH88</accession>
<dbReference type="GO" id="GO:0009103">
    <property type="term" value="P:lipopolysaccharide biosynthetic process"/>
    <property type="evidence" value="ECO:0007669"/>
    <property type="project" value="UniProtKB-ARBA"/>
</dbReference>
<keyword evidence="3" id="KW-0328">Glycosyltransferase</keyword>
<feature type="transmembrane region" description="Helical" evidence="8">
    <location>
        <begin position="178"/>
        <end position="203"/>
    </location>
</feature>
<evidence type="ECO:0000256" key="1">
    <source>
        <dbReference type="ARBA" id="ARBA00004651"/>
    </source>
</evidence>
<feature type="transmembrane region" description="Helical" evidence="8">
    <location>
        <begin position="450"/>
        <end position="471"/>
    </location>
</feature>
<evidence type="ECO:0000313" key="10">
    <source>
        <dbReference type="Proteomes" id="UP000027037"/>
    </source>
</evidence>
<feature type="transmembrane region" description="Helical" evidence="8">
    <location>
        <begin position="531"/>
        <end position="550"/>
    </location>
</feature>
<proteinExistence type="predicted"/>
<evidence type="ECO:0000256" key="5">
    <source>
        <dbReference type="ARBA" id="ARBA00022692"/>
    </source>
</evidence>
<dbReference type="Proteomes" id="UP000027037">
    <property type="component" value="Unassembled WGS sequence"/>
</dbReference>
<dbReference type="InterPro" id="IPR050297">
    <property type="entry name" value="LipidA_mod_glycosyltrf_83"/>
</dbReference>
<feature type="transmembrane region" description="Helical" evidence="8">
    <location>
        <begin position="12"/>
        <end position="33"/>
    </location>
</feature>
<keyword evidence="4" id="KW-0808">Transferase</keyword>
<protein>
    <recommendedName>
        <fullName evidence="11">Glycosyltransferase RgtA/B/C/D-like domain-containing protein</fullName>
    </recommendedName>
</protein>
<keyword evidence="10" id="KW-1185">Reference proteome</keyword>
<feature type="transmembrane region" description="Helical" evidence="8">
    <location>
        <begin position="397"/>
        <end position="413"/>
    </location>
</feature>
<evidence type="ECO:0000256" key="4">
    <source>
        <dbReference type="ARBA" id="ARBA00022679"/>
    </source>
</evidence>
<evidence type="ECO:0000256" key="6">
    <source>
        <dbReference type="ARBA" id="ARBA00022989"/>
    </source>
</evidence>
<evidence type="ECO:0000256" key="2">
    <source>
        <dbReference type="ARBA" id="ARBA00022475"/>
    </source>
</evidence>
<feature type="transmembrane region" description="Helical" evidence="8">
    <location>
        <begin position="99"/>
        <end position="117"/>
    </location>
</feature>
<evidence type="ECO:0000256" key="3">
    <source>
        <dbReference type="ARBA" id="ARBA00022676"/>
    </source>
</evidence>
<evidence type="ECO:0000313" key="9">
    <source>
        <dbReference type="EMBL" id="KCZ55954.1"/>
    </source>
</evidence>
<comment type="caution">
    <text evidence="9">The sequence shown here is derived from an EMBL/GenBank/DDBJ whole genome shotgun (WGS) entry which is preliminary data.</text>
</comment>
<feature type="transmembrane region" description="Helical" evidence="8">
    <location>
        <begin position="223"/>
        <end position="243"/>
    </location>
</feature>
<feature type="transmembrane region" description="Helical" evidence="8">
    <location>
        <begin position="507"/>
        <end position="524"/>
    </location>
</feature>
<dbReference type="PANTHER" id="PTHR33908:SF3">
    <property type="entry name" value="UNDECAPRENYL PHOSPHATE-ALPHA-4-AMINO-4-DEOXY-L-ARABINOSE ARABINOSYL TRANSFERASE"/>
    <property type="match status" value="1"/>
</dbReference>
<keyword evidence="2" id="KW-1003">Cell membrane</keyword>
<dbReference type="AlphaFoldDB" id="A0A062UH88"/>
<keyword evidence="7 8" id="KW-0472">Membrane</keyword>
<evidence type="ECO:0000256" key="8">
    <source>
        <dbReference type="SAM" id="Phobius"/>
    </source>
</evidence>
<evidence type="ECO:0008006" key="11">
    <source>
        <dbReference type="Google" id="ProtNLM"/>
    </source>
</evidence>
<dbReference type="GO" id="GO:0005886">
    <property type="term" value="C:plasma membrane"/>
    <property type="evidence" value="ECO:0007669"/>
    <property type="project" value="UniProtKB-SubCell"/>
</dbReference>
<feature type="transmembrane region" description="Helical" evidence="8">
    <location>
        <begin position="318"/>
        <end position="336"/>
    </location>
</feature>
<dbReference type="eggNOG" id="COG1807">
    <property type="taxonomic scope" value="Bacteria"/>
</dbReference>
<gene>
    <name evidence="9" type="ORF">HY29_10130</name>
</gene>
<dbReference type="PANTHER" id="PTHR33908">
    <property type="entry name" value="MANNOSYLTRANSFERASE YKCB-RELATED"/>
    <property type="match status" value="1"/>
</dbReference>
<reference evidence="9 10" key="1">
    <citation type="journal article" date="2014" name="Antonie Van Leeuwenhoek">
        <title>Hyphomonas beringensis sp. nov. and Hyphomonas chukchiensis sp. nov., isolated from surface seawater of the Bering Sea and Chukchi Sea.</title>
        <authorList>
            <person name="Li C."/>
            <person name="Lai Q."/>
            <person name="Li G."/>
            <person name="Dong C."/>
            <person name="Wang J."/>
            <person name="Liao Y."/>
            <person name="Shao Z."/>
        </authorList>
    </citation>
    <scope>NUCLEOTIDE SEQUENCE [LARGE SCALE GENOMIC DNA]</scope>
    <source>
        <strain evidence="9 10">25B14_1</strain>
    </source>
</reference>
<keyword evidence="5 8" id="KW-0812">Transmembrane</keyword>
<keyword evidence="6 8" id="KW-1133">Transmembrane helix</keyword>
<organism evidence="9 10">
    <name type="scientific">Hyphomonas beringensis</name>
    <dbReference type="NCBI Taxonomy" id="1280946"/>
    <lineage>
        <taxon>Bacteria</taxon>
        <taxon>Pseudomonadati</taxon>
        <taxon>Pseudomonadota</taxon>
        <taxon>Alphaproteobacteria</taxon>
        <taxon>Hyphomonadales</taxon>
        <taxon>Hyphomonadaceae</taxon>
        <taxon>Hyphomonas</taxon>
    </lineage>
</organism>
<dbReference type="EMBL" id="AWFF01000026">
    <property type="protein sequence ID" value="KCZ55954.1"/>
    <property type="molecule type" value="Genomic_DNA"/>
</dbReference>
<dbReference type="PATRIC" id="fig|1280946.3.peg.820"/>
<feature type="transmembrane region" description="Helical" evidence="8">
    <location>
        <begin position="419"/>
        <end position="438"/>
    </location>
</feature>
<comment type="subcellular location">
    <subcellularLocation>
        <location evidence="1">Cell membrane</location>
        <topology evidence="1">Multi-pass membrane protein</topology>
    </subcellularLocation>
</comment>
<dbReference type="GO" id="GO:0016763">
    <property type="term" value="F:pentosyltransferase activity"/>
    <property type="evidence" value="ECO:0007669"/>
    <property type="project" value="TreeGrafter"/>
</dbReference>
<sequence length="688" mass="76115">MAAMTLLDRLSTGWKPWVILFVLTFGAAAPGVFNLPALDRDESRFAQASKEMLEEHDYIRIQYQDELRNKKPAGIHWLQAGATAVLTGPEAKQIWTYRVPSWLGAAFATLACFWAGLPLIGRRASFIGAATFGATLLLTSEAHISKTDGVLVFLTTLSIGALARLYMNKDQSKKMALLFWFCMGASFLIKGPVTPMVAAYAGIGAWVWTKAADGKGGDWWRVLLWWPGPAIFVAMVLPWFLWIQAATDGQYIKGAVGKDLKDKFTGASEGHGGWPFYHLTHLPIWYFPASLFLVPGFVAAWKTLKPGGAAGWKWMQHIFLICVALFAGLLALSYLLPLLPRPSGTGMVAQAVNTVATLKPLPVWPALLLVTVGWLAGQPKWQDRWPIGEGVATDEMRGLRLIVAWAILTYAFFELMPTLLSHYILPAYPAFGLLGGYAATKLIDGAKWPVTRWVSIALFSLGAILLLAASFPGVTTYLMAETAGDFTTASADEVLASWTQYREFPLWLWWSGFFLCGVAIIEFSRRHECNAALFSILASVLIGWHVRIYMLPSQVWVQPTETARLALEDVCGVPGEECKWQAPERILALGYAEPSYVLTLGTQNLHPPETPLDLPSDTSAYPVVYLINFEDRKAEPPITEEVAHLRKQAEQMNLCVTETESYYALNYSNGDPVNFRAYRFDRGGCPEG</sequence>
<feature type="transmembrane region" description="Helical" evidence="8">
    <location>
        <begin position="356"/>
        <end position="376"/>
    </location>
</feature>
<feature type="transmembrane region" description="Helical" evidence="8">
    <location>
        <begin position="150"/>
        <end position="166"/>
    </location>
</feature>